<keyword evidence="3 7" id="KW-0812">Transmembrane</keyword>
<evidence type="ECO:0000256" key="3">
    <source>
        <dbReference type="ARBA" id="ARBA00022692"/>
    </source>
</evidence>
<dbReference type="EMBL" id="JANUBL010000002">
    <property type="protein sequence ID" value="MCS4121246.1"/>
    <property type="molecule type" value="Genomic_DNA"/>
</dbReference>
<gene>
    <name evidence="12" type="ORF">GGP45_001588</name>
    <name evidence="9" type="ORF">GGP61_000773</name>
    <name evidence="10" type="ORF">GGP82_002100</name>
    <name evidence="11" type="ORF">GGP83_000606</name>
</gene>
<dbReference type="EMBL" id="JANUBB010000002">
    <property type="protein sequence ID" value="MCS3950672.1"/>
    <property type="molecule type" value="Genomic_DNA"/>
</dbReference>
<dbReference type="Proteomes" id="UP001155034">
    <property type="component" value="Unassembled WGS sequence"/>
</dbReference>
<evidence type="ECO:0000259" key="8">
    <source>
        <dbReference type="Pfam" id="PF04024"/>
    </source>
</evidence>
<dbReference type="InterPro" id="IPR007168">
    <property type="entry name" value="Phageshock_PspC_N"/>
</dbReference>
<dbReference type="Proteomes" id="UP001155010">
    <property type="component" value="Unassembled WGS sequence"/>
</dbReference>
<dbReference type="Proteomes" id="UP001155144">
    <property type="component" value="Unassembled WGS sequence"/>
</dbReference>
<dbReference type="EMBL" id="JANTYZ010000005">
    <property type="protein sequence ID" value="MCS3865542.1"/>
    <property type="molecule type" value="Genomic_DNA"/>
</dbReference>
<proteinExistence type="predicted"/>
<evidence type="ECO:0000313" key="13">
    <source>
        <dbReference type="Proteomes" id="UP001155057"/>
    </source>
</evidence>
<evidence type="ECO:0000313" key="10">
    <source>
        <dbReference type="EMBL" id="MCS3865542.1"/>
    </source>
</evidence>
<feature type="region of interest" description="Disordered" evidence="6">
    <location>
        <begin position="1"/>
        <end position="26"/>
    </location>
</feature>
<dbReference type="AlphaFoldDB" id="A0A9X2TEC3"/>
<dbReference type="InterPro" id="IPR052027">
    <property type="entry name" value="PspC"/>
</dbReference>
<evidence type="ECO:0000313" key="11">
    <source>
        <dbReference type="EMBL" id="MCS3950672.1"/>
    </source>
</evidence>
<feature type="transmembrane region" description="Helical" evidence="7">
    <location>
        <begin position="177"/>
        <end position="201"/>
    </location>
</feature>
<dbReference type="PANTHER" id="PTHR33885">
    <property type="entry name" value="PHAGE SHOCK PROTEIN C"/>
    <property type="match status" value="1"/>
</dbReference>
<evidence type="ECO:0000313" key="9">
    <source>
        <dbReference type="EMBL" id="MCS3709178.1"/>
    </source>
</evidence>
<protein>
    <submittedName>
        <fullName evidence="9">Phage shock protein C</fullName>
    </submittedName>
</protein>
<evidence type="ECO:0000256" key="7">
    <source>
        <dbReference type="SAM" id="Phobius"/>
    </source>
</evidence>
<feature type="transmembrane region" description="Helical" evidence="7">
    <location>
        <begin position="82"/>
        <end position="108"/>
    </location>
</feature>
<keyword evidence="2" id="KW-1003">Cell membrane</keyword>
<sequence>MSSPRSRSQRSSETTDESFEQPSAFEVGETTLDLDDISEEELDTLYFSDDTDTSGLFNLPTVTGLTLILAGTIYLLSELGAWTGLAFSGLILPWLVGVGVILLGFGLLTWRSSGKDDPESTTTKKAVEAETGQTKVVEEPKKSDNKQLTRSRTDKKLFGVCGGIAEYLNLDPTLVRIAFVVGVIGSGGPFVLGYFALAFIMPKEPPLTPEERLSIIRDEVDES</sequence>
<dbReference type="GO" id="GO:0005886">
    <property type="term" value="C:plasma membrane"/>
    <property type="evidence" value="ECO:0007669"/>
    <property type="project" value="UniProtKB-SubCell"/>
</dbReference>
<dbReference type="Pfam" id="PF04024">
    <property type="entry name" value="PspC"/>
    <property type="match status" value="1"/>
</dbReference>
<organism evidence="9 13">
    <name type="scientific">Salinibacter ruber</name>
    <dbReference type="NCBI Taxonomy" id="146919"/>
    <lineage>
        <taxon>Bacteria</taxon>
        <taxon>Pseudomonadati</taxon>
        <taxon>Rhodothermota</taxon>
        <taxon>Rhodothermia</taxon>
        <taxon>Rhodothermales</taxon>
        <taxon>Salinibacteraceae</taxon>
        <taxon>Salinibacter</taxon>
    </lineage>
</organism>
<comment type="caution">
    <text evidence="9">The sequence shown here is derived from an EMBL/GenBank/DDBJ whole genome shotgun (WGS) entry which is preliminary data.</text>
</comment>
<feature type="compositionally biased region" description="Low complexity" evidence="6">
    <location>
        <begin position="1"/>
        <end position="12"/>
    </location>
</feature>
<feature type="region of interest" description="Disordered" evidence="6">
    <location>
        <begin position="113"/>
        <end position="133"/>
    </location>
</feature>
<dbReference type="Proteomes" id="UP001155057">
    <property type="component" value="Unassembled WGS sequence"/>
</dbReference>
<name>A0A9X2TEC3_9BACT</name>
<reference evidence="9" key="1">
    <citation type="submission" date="2022-08" db="EMBL/GenBank/DDBJ databases">
        <title>Genomic Encyclopedia of Type Strains, Phase V (KMG-V): Genome sequencing to study the core and pangenomes of soil and plant-associated prokaryotes.</title>
        <authorList>
            <person name="Whitman W."/>
        </authorList>
    </citation>
    <scope>NUCLEOTIDE SEQUENCE</scope>
    <source>
        <strain evidence="10">SP2016B</strain>
        <strain evidence="11">SP2017</strain>
        <strain evidence="12">SP3026</strain>
        <strain evidence="9">SP3049</strain>
    </source>
</reference>
<feature type="transmembrane region" description="Helical" evidence="7">
    <location>
        <begin position="56"/>
        <end position="76"/>
    </location>
</feature>
<evidence type="ECO:0000256" key="4">
    <source>
        <dbReference type="ARBA" id="ARBA00022989"/>
    </source>
</evidence>
<evidence type="ECO:0000256" key="1">
    <source>
        <dbReference type="ARBA" id="ARBA00004162"/>
    </source>
</evidence>
<evidence type="ECO:0000256" key="2">
    <source>
        <dbReference type="ARBA" id="ARBA00022475"/>
    </source>
</evidence>
<accession>A0A9X2TEC3</accession>
<feature type="domain" description="Phage shock protein PspC N-terminal" evidence="8">
    <location>
        <begin position="146"/>
        <end position="204"/>
    </location>
</feature>
<evidence type="ECO:0000313" key="12">
    <source>
        <dbReference type="EMBL" id="MCS4121246.1"/>
    </source>
</evidence>
<dbReference type="EMBL" id="JANUAE010000002">
    <property type="protein sequence ID" value="MCS3709178.1"/>
    <property type="molecule type" value="Genomic_DNA"/>
</dbReference>
<dbReference type="RefSeq" id="WP_013062106.1">
    <property type="nucleotide sequence ID" value="NZ_CALTRV010000001.1"/>
</dbReference>
<evidence type="ECO:0000256" key="6">
    <source>
        <dbReference type="SAM" id="MobiDB-lite"/>
    </source>
</evidence>
<comment type="subcellular location">
    <subcellularLocation>
        <location evidence="1">Cell membrane</location>
        <topology evidence="1">Single-pass membrane protein</topology>
    </subcellularLocation>
</comment>
<keyword evidence="4 7" id="KW-1133">Transmembrane helix</keyword>
<keyword evidence="5 7" id="KW-0472">Membrane</keyword>
<dbReference type="PANTHER" id="PTHR33885:SF3">
    <property type="entry name" value="PHAGE SHOCK PROTEIN C"/>
    <property type="match status" value="1"/>
</dbReference>
<evidence type="ECO:0000256" key="5">
    <source>
        <dbReference type="ARBA" id="ARBA00023136"/>
    </source>
</evidence>